<evidence type="ECO:0000313" key="1">
    <source>
        <dbReference type="EMBL" id="CAK9150559.1"/>
    </source>
</evidence>
<dbReference type="AlphaFoldDB" id="A0ABC8S052"/>
<sequence length="97" mass="10705">MRCARQEALFLNSPLILRVEFHKVSKSRVNPYPSNKWVSMGADCWALALETPNKETPMREELALFGGSALSTTSTEKALLRVALGDASSRLGEALLR</sequence>
<name>A0ABC8S052_9AQUA</name>
<reference evidence="1 2" key="1">
    <citation type="submission" date="2024-02" db="EMBL/GenBank/DDBJ databases">
        <authorList>
            <person name="Vignale AGUSTIN F."/>
            <person name="Sosa J E."/>
            <person name="Modenutti C."/>
        </authorList>
    </citation>
    <scope>NUCLEOTIDE SEQUENCE [LARGE SCALE GENOMIC DNA]</scope>
</reference>
<keyword evidence="2" id="KW-1185">Reference proteome</keyword>
<evidence type="ECO:0000313" key="2">
    <source>
        <dbReference type="Proteomes" id="UP001642360"/>
    </source>
</evidence>
<proteinExistence type="predicted"/>
<gene>
    <name evidence="1" type="ORF">ILEXP_LOCUS18715</name>
</gene>
<organism evidence="1 2">
    <name type="scientific">Ilex paraguariensis</name>
    <name type="common">yerba mate</name>
    <dbReference type="NCBI Taxonomy" id="185542"/>
    <lineage>
        <taxon>Eukaryota</taxon>
        <taxon>Viridiplantae</taxon>
        <taxon>Streptophyta</taxon>
        <taxon>Embryophyta</taxon>
        <taxon>Tracheophyta</taxon>
        <taxon>Spermatophyta</taxon>
        <taxon>Magnoliopsida</taxon>
        <taxon>eudicotyledons</taxon>
        <taxon>Gunneridae</taxon>
        <taxon>Pentapetalae</taxon>
        <taxon>asterids</taxon>
        <taxon>campanulids</taxon>
        <taxon>Aquifoliales</taxon>
        <taxon>Aquifoliaceae</taxon>
        <taxon>Ilex</taxon>
    </lineage>
</organism>
<protein>
    <submittedName>
        <fullName evidence="1">Uncharacterized protein</fullName>
    </submittedName>
</protein>
<dbReference type="Proteomes" id="UP001642360">
    <property type="component" value="Unassembled WGS sequence"/>
</dbReference>
<dbReference type="EMBL" id="CAUOFW020002052">
    <property type="protein sequence ID" value="CAK9150559.1"/>
    <property type="molecule type" value="Genomic_DNA"/>
</dbReference>
<feature type="non-terminal residue" evidence="1">
    <location>
        <position position="1"/>
    </location>
</feature>
<accession>A0ABC8S052</accession>
<comment type="caution">
    <text evidence="1">The sequence shown here is derived from an EMBL/GenBank/DDBJ whole genome shotgun (WGS) entry which is preliminary data.</text>
</comment>